<dbReference type="CDD" id="cd22965">
    <property type="entry name" value="DD_DPY30_SDC1"/>
    <property type="match status" value="1"/>
</dbReference>
<dbReference type="GeneID" id="37070941"/>
<keyword evidence="6" id="KW-1185">Reference proteome</keyword>
<evidence type="ECO:0000256" key="2">
    <source>
        <dbReference type="ARBA" id="ARBA00010849"/>
    </source>
</evidence>
<dbReference type="GO" id="GO:0005634">
    <property type="term" value="C:nucleus"/>
    <property type="evidence" value="ECO:0007669"/>
    <property type="project" value="UniProtKB-SubCell"/>
</dbReference>
<dbReference type="STRING" id="1448321.A0A317WZI2"/>
<feature type="compositionally biased region" description="Basic and acidic residues" evidence="4">
    <location>
        <begin position="48"/>
        <end position="61"/>
    </location>
</feature>
<dbReference type="EMBL" id="MSFL01000002">
    <property type="protein sequence ID" value="PWY90732.1"/>
    <property type="molecule type" value="Genomic_DNA"/>
</dbReference>
<comment type="subcellular location">
    <subcellularLocation>
        <location evidence="1">Nucleus</location>
    </subcellularLocation>
</comment>
<dbReference type="OrthoDB" id="417678at2759"/>
<name>A0A317WZI2_9EURO</name>
<dbReference type="RefSeq" id="XP_025403175.1">
    <property type="nucleotide sequence ID" value="XM_025548704.1"/>
</dbReference>
<feature type="region of interest" description="Disordered" evidence="4">
    <location>
        <begin position="1"/>
        <end position="101"/>
    </location>
</feature>
<dbReference type="InterPro" id="IPR007858">
    <property type="entry name" value="Dpy-30_motif"/>
</dbReference>
<comment type="caution">
    <text evidence="5">The sequence shown here is derived from an EMBL/GenBank/DDBJ whole genome shotgun (WGS) entry which is preliminary data.</text>
</comment>
<evidence type="ECO:0000256" key="4">
    <source>
        <dbReference type="SAM" id="MobiDB-lite"/>
    </source>
</evidence>
<sequence>MADHPSPAIAIASATQDTPTPNPPFNPPPQKQPPPPPQPTQLQPHPQSQDRTRDSSHEKTMPQDSAANTPTADSNAAGTPTATFPTTTNNTPGLVRPGGAPARVYMNEKIVPYLLEGMKSVTKEQPPNPLRVLGEFLIQKSNEIEQQQPGTTKTPE</sequence>
<evidence type="ECO:0000256" key="3">
    <source>
        <dbReference type="ARBA" id="ARBA00023242"/>
    </source>
</evidence>
<evidence type="ECO:0000313" key="5">
    <source>
        <dbReference type="EMBL" id="PWY90732.1"/>
    </source>
</evidence>
<keyword evidence="3" id="KW-0539">Nucleus</keyword>
<protein>
    <recommendedName>
        <fullName evidence="7">COMPASS complex subunit Sdc1</fullName>
    </recommendedName>
</protein>
<feature type="compositionally biased region" description="Polar residues" evidence="4">
    <location>
        <begin position="62"/>
        <end position="74"/>
    </location>
</feature>
<reference evidence="5 6" key="1">
    <citation type="submission" date="2016-12" db="EMBL/GenBank/DDBJ databases">
        <title>The genomes of Aspergillus section Nigri reveals drivers in fungal speciation.</title>
        <authorList>
            <consortium name="DOE Joint Genome Institute"/>
            <person name="Vesth T.C."/>
            <person name="Nybo J."/>
            <person name="Theobald S."/>
            <person name="Brandl J."/>
            <person name="Frisvad J.C."/>
            <person name="Nielsen K.F."/>
            <person name="Lyhne E.K."/>
            <person name="Kogle M.E."/>
            <person name="Kuo A."/>
            <person name="Riley R."/>
            <person name="Clum A."/>
            <person name="Nolan M."/>
            <person name="Lipzen A."/>
            <person name="Salamov A."/>
            <person name="Henrissat B."/>
            <person name="Wiebenga A."/>
            <person name="De Vries R.P."/>
            <person name="Grigoriev I.V."/>
            <person name="Mortensen U.H."/>
            <person name="Andersen M.R."/>
            <person name="Baker S.E."/>
        </authorList>
    </citation>
    <scope>NUCLEOTIDE SEQUENCE [LARGE SCALE GENOMIC DNA]</scope>
    <source>
        <strain evidence="5 6">CBS 117.55</strain>
    </source>
</reference>
<proteinExistence type="inferred from homology"/>
<dbReference type="AlphaFoldDB" id="A0A317WZI2"/>
<dbReference type="Proteomes" id="UP000247233">
    <property type="component" value="Unassembled WGS sequence"/>
</dbReference>
<evidence type="ECO:0000256" key="1">
    <source>
        <dbReference type="ARBA" id="ARBA00004123"/>
    </source>
</evidence>
<dbReference type="Pfam" id="PF05186">
    <property type="entry name" value="Dpy-30"/>
    <property type="match status" value="1"/>
</dbReference>
<gene>
    <name evidence="5" type="ORF">BO70DRAFT_76866</name>
</gene>
<dbReference type="InterPro" id="IPR049629">
    <property type="entry name" value="DPY30_SDC1_DD"/>
</dbReference>
<feature type="compositionally biased region" description="Pro residues" evidence="4">
    <location>
        <begin position="20"/>
        <end position="39"/>
    </location>
</feature>
<feature type="compositionally biased region" description="Low complexity" evidence="4">
    <location>
        <begin position="75"/>
        <end position="93"/>
    </location>
</feature>
<accession>A0A317WZI2</accession>
<evidence type="ECO:0000313" key="6">
    <source>
        <dbReference type="Proteomes" id="UP000247233"/>
    </source>
</evidence>
<organism evidence="5 6">
    <name type="scientific">Aspergillus heteromorphus CBS 117.55</name>
    <dbReference type="NCBI Taxonomy" id="1448321"/>
    <lineage>
        <taxon>Eukaryota</taxon>
        <taxon>Fungi</taxon>
        <taxon>Dikarya</taxon>
        <taxon>Ascomycota</taxon>
        <taxon>Pezizomycotina</taxon>
        <taxon>Eurotiomycetes</taxon>
        <taxon>Eurotiomycetidae</taxon>
        <taxon>Eurotiales</taxon>
        <taxon>Aspergillaceae</taxon>
        <taxon>Aspergillus</taxon>
        <taxon>Aspergillus subgen. Circumdati</taxon>
    </lineage>
</organism>
<evidence type="ECO:0008006" key="7">
    <source>
        <dbReference type="Google" id="ProtNLM"/>
    </source>
</evidence>
<dbReference type="VEuPathDB" id="FungiDB:BO70DRAFT_76866"/>
<comment type="similarity">
    <text evidence="2">Belongs to the dpy-30 family.</text>
</comment>
<dbReference type="Gene3D" id="1.20.890.10">
    <property type="entry name" value="cAMP-dependent protein kinase regulatory subunit, dimerization-anchoring domain"/>
    <property type="match status" value="1"/>
</dbReference>